<feature type="compositionally biased region" description="Basic and acidic residues" evidence="4">
    <location>
        <begin position="38"/>
        <end position="52"/>
    </location>
</feature>
<evidence type="ECO:0000256" key="1">
    <source>
        <dbReference type="ARBA" id="ARBA00004123"/>
    </source>
</evidence>
<evidence type="ECO:0000256" key="3">
    <source>
        <dbReference type="ARBA" id="ARBA00023242"/>
    </source>
</evidence>
<sequence>MPREEARPRQTGSKPVPKFSFKARTEAPAPLPDTSATQHDEKPPAVHGDAGRTQEPAPARSAHPQQLPARNRHPEDGFTVDKRGDPLIRQYGSNNTREVPGYRRYGSGRVLGADGFIRFERTGTRNEFFFRGYRDKGPILSTDRKTFRAMSGLAGGRPVRVRPARGFVTSAGDEYLPLTTSRNSHIDNGSALASGTAEGDLPAYRSLHSQGDSEDEDMLNDDDHQSRASDSDMQDCDHDPITKRSIELGRKVRDTPHDMDAWHALVDHQDILLLRTARDALHPTPAEVRSFADIKLSLLEKALSHAASPEQRELIQLKLMAEGMKLWDDKTTERRWDEVLELYPSSQSLWEAQMAYRQANITTFRHDDIKQRYILHLKDLHKNLQVTTAGQRQEDLCNELICTFLHATTFLSDAGYMELACSAWQAVLELTFCRPTSSTLGEHAALFMLFQEFWDSEVPRFGEAGSMGWANFAKDHSQSEPPEPHQLKAWSPPPTRDAYKAWAATERWKSKGAAISARTLDEGAEDDPFRVVLFPDIEDLLLWIPSSAISNVKALLVNAFLRFCCLPAALETSSTKNWTSKWPSRSSTGCSLGMLSKDQAGLGNSEEAGRRGPDFEQCFQNFARTPQALFHGSDWLNYFEVAKDSEVQARQLWAVEVLKQLVLRLSEAELAPYYFALNGTLASGDDKKTAKALLKRDPTNVDLYIGYSTREYSAGNAPSARNIASAALGLPNLPEHDRLRLVAWLAGMRIESQELEEAAKEIIAYSQPMGGTHYPAGQPQDFTGISELRQSMRSKRDFSVSAGNLGLAFACTKVLVLLEYLTAGSNKEPASEQQGDIWSALRSADELSDDLKQRGVADSSEHEELLEFSSKLLYFHATHGPCRLGLLREQFAKYIDYFPMNTTFQVLFAWRETRLSIDDHVRSKLDELVADPKLDCISTRAFVIQHEARVGNANSTAAAFEHALNSNPCKNHPQIWIAYIRFCYKHTSLRRKAKSVLYRALQRCPWSKDVYMEAFATLVSEFDSSELKSVYNTMVEKGLRIHTEMDDFVQEWKAQQREKRQRQ</sequence>
<proteinExistence type="inferred from homology"/>
<dbReference type="InParanoid" id="A0A136JKP8"/>
<comment type="similarity">
    <text evidence="2">Belongs to the NRDE2 family.</text>
</comment>
<comment type="subcellular location">
    <subcellularLocation>
        <location evidence="1">Nucleus</location>
    </subcellularLocation>
</comment>
<dbReference type="SUPFAM" id="SSF48452">
    <property type="entry name" value="TPR-like"/>
    <property type="match status" value="1"/>
</dbReference>
<dbReference type="STRING" id="196109.A0A136JKP8"/>
<dbReference type="GO" id="GO:0031048">
    <property type="term" value="P:regulatory ncRNA-mediated heterochromatin formation"/>
    <property type="evidence" value="ECO:0007669"/>
    <property type="project" value="TreeGrafter"/>
</dbReference>
<dbReference type="OrthoDB" id="297219at2759"/>
<dbReference type="Gene3D" id="1.25.40.10">
    <property type="entry name" value="Tetratricopeptide repeat domain"/>
    <property type="match status" value="1"/>
</dbReference>
<evidence type="ECO:0000256" key="2">
    <source>
        <dbReference type="ARBA" id="ARBA00009265"/>
    </source>
</evidence>
<protein>
    <submittedName>
        <fullName evidence="5">NRDE-2, necessary for RNA interference-domain-containing protein</fullName>
    </submittedName>
</protein>
<organism evidence="5 6">
    <name type="scientific">Microdochium bolleyi</name>
    <dbReference type="NCBI Taxonomy" id="196109"/>
    <lineage>
        <taxon>Eukaryota</taxon>
        <taxon>Fungi</taxon>
        <taxon>Dikarya</taxon>
        <taxon>Ascomycota</taxon>
        <taxon>Pezizomycotina</taxon>
        <taxon>Sordariomycetes</taxon>
        <taxon>Xylariomycetidae</taxon>
        <taxon>Xylariales</taxon>
        <taxon>Microdochiaceae</taxon>
        <taxon>Microdochium</taxon>
    </lineage>
</organism>
<keyword evidence="6" id="KW-1185">Reference proteome</keyword>
<feature type="region of interest" description="Disordered" evidence="4">
    <location>
        <begin position="475"/>
        <end position="494"/>
    </location>
</feature>
<dbReference type="InterPro" id="IPR011990">
    <property type="entry name" value="TPR-like_helical_dom_sf"/>
</dbReference>
<evidence type="ECO:0000313" key="5">
    <source>
        <dbReference type="EMBL" id="KXJ97697.1"/>
    </source>
</evidence>
<feature type="compositionally biased region" description="Basic and acidic residues" evidence="4">
    <location>
        <begin position="475"/>
        <end position="486"/>
    </location>
</feature>
<name>A0A136JKP8_9PEZI</name>
<feature type="region of interest" description="Disordered" evidence="4">
    <location>
        <begin position="1"/>
        <end position="100"/>
    </location>
</feature>
<dbReference type="PANTHER" id="PTHR13471:SF0">
    <property type="entry name" value="NUCLEAR EXOSOME REGULATOR NRDE2"/>
    <property type="match status" value="1"/>
</dbReference>
<feature type="region of interest" description="Disordered" evidence="4">
    <location>
        <begin position="202"/>
        <end position="250"/>
    </location>
</feature>
<dbReference type="Proteomes" id="UP000070501">
    <property type="component" value="Unassembled WGS sequence"/>
</dbReference>
<dbReference type="AlphaFoldDB" id="A0A136JKP8"/>
<reference evidence="6" key="1">
    <citation type="submission" date="2016-02" db="EMBL/GenBank/DDBJ databases">
        <title>Draft genome sequence of Microdochium bolleyi, a fungal endophyte of beachgrass.</title>
        <authorList>
            <consortium name="DOE Joint Genome Institute"/>
            <person name="David A.S."/>
            <person name="May G."/>
            <person name="Haridas S."/>
            <person name="Lim J."/>
            <person name="Wang M."/>
            <person name="Labutti K."/>
            <person name="Lipzen A."/>
            <person name="Barry K."/>
            <person name="Grigoriev I.V."/>
        </authorList>
    </citation>
    <scope>NUCLEOTIDE SEQUENCE [LARGE SCALE GENOMIC DNA]</scope>
    <source>
        <strain evidence="6">J235TASD1</strain>
    </source>
</reference>
<dbReference type="InterPro" id="IPR013633">
    <property type="entry name" value="NRDE-2"/>
</dbReference>
<gene>
    <name evidence="5" type="ORF">Micbo1qcDRAFT_230282</name>
</gene>
<dbReference type="GO" id="GO:0071013">
    <property type="term" value="C:catalytic step 2 spliceosome"/>
    <property type="evidence" value="ECO:0007669"/>
    <property type="project" value="TreeGrafter"/>
</dbReference>
<dbReference type="EMBL" id="KQ964245">
    <property type="protein sequence ID" value="KXJ97697.1"/>
    <property type="molecule type" value="Genomic_DNA"/>
</dbReference>
<accession>A0A136JKP8</accession>
<keyword evidence="3" id="KW-0539">Nucleus</keyword>
<dbReference type="PANTHER" id="PTHR13471">
    <property type="entry name" value="TETRATRICOPEPTIDE-LIKE HELICAL"/>
    <property type="match status" value="1"/>
</dbReference>
<dbReference type="Pfam" id="PF08424">
    <property type="entry name" value="NRDE-2"/>
    <property type="match status" value="1"/>
</dbReference>
<feature type="compositionally biased region" description="Basic and acidic residues" evidence="4">
    <location>
        <begin position="221"/>
        <end position="250"/>
    </location>
</feature>
<evidence type="ECO:0000256" key="4">
    <source>
        <dbReference type="SAM" id="MobiDB-lite"/>
    </source>
</evidence>
<feature type="compositionally biased region" description="Basic and acidic residues" evidence="4">
    <location>
        <begin position="72"/>
        <end position="86"/>
    </location>
</feature>
<evidence type="ECO:0000313" key="6">
    <source>
        <dbReference type="Proteomes" id="UP000070501"/>
    </source>
</evidence>
<dbReference type="GO" id="GO:1902369">
    <property type="term" value="P:negative regulation of RNA catabolic process"/>
    <property type="evidence" value="ECO:0007669"/>
    <property type="project" value="TreeGrafter"/>
</dbReference>